<gene>
    <name evidence="1" type="ORF">MSG28_008636</name>
</gene>
<name>A0ACC0J7J1_CHOFU</name>
<reference evidence="1 2" key="1">
    <citation type="journal article" date="2022" name="Genome Biol. Evol.">
        <title>The Spruce Budworm Genome: Reconstructing the Evolutionary History of Antifreeze Proteins.</title>
        <authorList>
            <person name="Beliveau C."/>
            <person name="Gagne P."/>
            <person name="Picq S."/>
            <person name="Vernygora O."/>
            <person name="Keeling C.I."/>
            <person name="Pinkney K."/>
            <person name="Doucet D."/>
            <person name="Wen F."/>
            <person name="Johnston J.S."/>
            <person name="Maaroufi H."/>
            <person name="Boyle B."/>
            <person name="Laroche J."/>
            <person name="Dewar K."/>
            <person name="Juretic N."/>
            <person name="Blackburn G."/>
            <person name="Nisole A."/>
            <person name="Brunet B."/>
            <person name="Brandao M."/>
            <person name="Lumley L."/>
            <person name="Duan J."/>
            <person name="Quan G."/>
            <person name="Lucarotti C.J."/>
            <person name="Roe A.D."/>
            <person name="Sperling F.A.H."/>
            <person name="Levesque R.C."/>
            <person name="Cusson M."/>
        </authorList>
    </citation>
    <scope>NUCLEOTIDE SEQUENCE [LARGE SCALE GENOMIC DNA]</scope>
    <source>
        <strain evidence="1">Glfc:IPQL:Cfum</strain>
    </source>
</reference>
<evidence type="ECO:0000313" key="1">
    <source>
        <dbReference type="EMBL" id="KAI8420046.1"/>
    </source>
</evidence>
<dbReference type="EMBL" id="CM046114">
    <property type="protein sequence ID" value="KAI8420046.1"/>
    <property type="molecule type" value="Genomic_DNA"/>
</dbReference>
<proteinExistence type="predicted"/>
<evidence type="ECO:0000313" key="2">
    <source>
        <dbReference type="Proteomes" id="UP001064048"/>
    </source>
</evidence>
<protein>
    <submittedName>
        <fullName evidence="1">Uncharacterized protein</fullName>
    </submittedName>
</protein>
<keyword evidence="2" id="KW-1185">Reference proteome</keyword>
<sequence>MFRRFYYTSSISFSIKKQGIKLMKMVNPKAKKQFYPAIYDDGISSMPSVKSLTKVKHEPGKRGERRIAMLNKMFMKNITDLMSTGTVAMNVVGHGIEISKVKVTPDFQTVNVFWVCKGDSTDAETEELLNKTAGPLRAELSSLRVMGIVPYIHFVKDRQEAQIVDLDRRLAIADYGEDYEQTDLGHLLKSEFTLNTKLSPEVKAKIKQIEDRLPVEEEIIPEMTNNVYGLDHAKILSRLLAARKRSADAWRNVDVDNTVISYRTDQSSTRVVDKEPSQKHELADFLLKRKIQQNKLHKELRESRDNLVLEERHLDEEEYWSDDDYYEDDDDDLYEEPRRPEQDTAVNWTPATSDMISDAARATARCRRAVLDASA</sequence>
<accession>A0ACC0J7J1</accession>
<organism evidence="1 2">
    <name type="scientific">Choristoneura fumiferana</name>
    <name type="common">Spruce budworm moth</name>
    <name type="synonym">Archips fumiferana</name>
    <dbReference type="NCBI Taxonomy" id="7141"/>
    <lineage>
        <taxon>Eukaryota</taxon>
        <taxon>Metazoa</taxon>
        <taxon>Ecdysozoa</taxon>
        <taxon>Arthropoda</taxon>
        <taxon>Hexapoda</taxon>
        <taxon>Insecta</taxon>
        <taxon>Pterygota</taxon>
        <taxon>Neoptera</taxon>
        <taxon>Endopterygota</taxon>
        <taxon>Lepidoptera</taxon>
        <taxon>Glossata</taxon>
        <taxon>Ditrysia</taxon>
        <taxon>Tortricoidea</taxon>
        <taxon>Tortricidae</taxon>
        <taxon>Tortricinae</taxon>
        <taxon>Choristoneura</taxon>
    </lineage>
</organism>
<dbReference type="Proteomes" id="UP001064048">
    <property type="component" value="Chromosome 14"/>
</dbReference>
<comment type="caution">
    <text evidence="1">The sequence shown here is derived from an EMBL/GenBank/DDBJ whole genome shotgun (WGS) entry which is preliminary data.</text>
</comment>